<evidence type="ECO:0000256" key="6">
    <source>
        <dbReference type="ARBA" id="ARBA00023015"/>
    </source>
</evidence>
<comment type="caution">
    <text evidence="14">The sequence shown here is derived from an EMBL/GenBank/DDBJ whole genome shotgun (WGS) entry which is preliminary data.</text>
</comment>
<evidence type="ECO:0000256" key="8">
    <source>
        <dbReference type="ARBA" id="ARBA00023163"/>
    </source>
</evidence>
<dbReference type="InterPro" id="IPR019035">
    <property type="entry name" value="Mediator_Med12"/>
</dbReference>
<comment type="similarity">
    <text evidence="2">Belongs to the Mediator complex subunit 12 family.</text>
</comment>
<evidence type="ECO:0000256" key="12">
    <source>
        <dbReference type="SAM" id="MobiDB-lite"/>
    </source>
</evidence>
<comment type="subunit">
    <text evidence="3">Component of the SRB8-11 complex, which itself associates with the Mediator complex.</text>
</comment>
<protein>
    <recommendedName>
        <fullName evidence="4">Mediator of RNA polymerase II transcription subunit 12</fullName>
    </recommendedName>
    <alternativeName>
        <fullName evidence="11">Mediator complex subunit 12</fullName>
    </alternativeName>
</protein>
<evidence type="ECO:0000256" key="7">
    <source>
        <dbReference type="ARBA" id="ARBA00023159"/>
    </source>
</evidence>
<evidence type="ECO:0000313" key="15">
    <source>
        <dbReference type="Proteomes" id="UP001565368"/>
    </source>
</evidence>
<keyword evidence="6" id="KW-0805">Transcription regulation</keyword>
<dbReference type="RefSeq" id="XP_069206922.1">
    <property type="nucleotide sequence ID" value="XM_069354851.1"/>
</dbReference>
<feature type="region of interest" description="Disordered" evidence="12">
    <location>
        <begin position="314"/>
        <end position="333"/>
    </location>
</feature>
<feature type="region of interest" description="Disordered" evidence="12">
    <location>
        <begin position="1"/>
        <end position="56"/>
    </location>
</feature>
<feature type="region of interest" description="Disordered" evidence="12">
    <location>
        <begin position="860"/>
        <end position="881"/>
    </location>
</feature>
<dbReference type="GeneID" id="95987434"/>
<keyword evidence="15" id="KW-1185">Reference proteome</keyword>
<dbReference type="Pfam" id="PF09497">
    <property type="entry name" value="Med12"/>
    <property type="match status" value="1"/>
</dbReference>
<feature type="compositionally biased region" description="Basic and acidic residues" evidence="12">
    <location>
        <begin position="863"/>
        <end position="874"/>
    </location>
</feature>
<evidence type="ECO:0000256" key="1">
    <source>
        <dbReference type="ARBA" id="ARBA00004123"/>
    </source>
</evidence>
<evidence type="ECO:0000313" key="14">
    <source>
        <dbReference type="EMBL" id="KAL1406978.1"/>
    </source>
</evidence>
<evidence type="ECO:0000256" key="4">
    <source>
        <dbReference type="ARBA" id="ARBA00019622"/>
    </source>
</evidence>
<feature type="compositionally biased region" description="Acidic residues" evidence="12">
    <location>
        <begin position="1624"/>
        <end position="1634"/>
    </location>
</feature>
<name>A0ABR3PX23_9TREE</name>
<evidence type="ECO:0000259" key="13">
    <source>
        <dbReference type="SMART" id="SM01281"/>
    </source>
</evidence>
<evidence type="ECO:0000256" key="10">
    <source>
        <dbReference type="ARBA" id="ARBA00025661"/>
    </source>
</evidence>
<accession>A0ABR3PX23</accession>
<comment type="function">
    <text evidence="10">Component of the SRB8-11 complex. The SRB8-11 complex is a regulatory module of the Mediator complex which is itself involved in regulation of basal and activated RNA polymerase II-dependent transcription. The SRB8-11 complex may be involved in the transcriptional repression of a subset of genes regulated by Mediator. It may inhibit the association of the Mediator complex with RNA polymerase II to form the holoenzyme complex.</text>
</comment>
<sequence>MPTARYAQGHVRSGSGAHPATGGKAPGSRRRSSGLAGANDGGPLADPVPVEEFSPPPWRTVFNSRADLGYPDFYPSRPGFGQPEDELTEQFVKQGFAFKPPVNATAESFSMHGPVYQQLQGGGLDKLMELGQEIITQRNASMPAFSERSFRIPVRVTYNDTKRLQFLTDLANPAIPLTRLMRNPVPHGFKGVDLLDTMFMPPQPRVTGVAAAARPQAPAEPIPLDRALWFIRVLGANEISAHRGRAQPTVAAVQAPSPVAATPSSTATAAPAAAPPQNSNDWYTSEFTNAFTAWLRIQLGHLVLPAKGTKPAAVSAANTPAPPGPPKAPTGVLGDDKSRARWLAKWQYSNALLRELYRKRLIASRLLVSWLADFLGSANLAQLGFVTQLLHESLAYVSEYAYIGRHCVRAACAKIEEIRVSPAKEALAKVEEQLSSIVRTLYEADPEVLLSPITWTRHQALLATLVESNTPTFKELGRRNDALVFKPVAVDTSTSPRRQQMADIQKLDSICAETDMAALCKSYFNGSCAPNSAKIDIEKFEEKVSIALNWAMGLYQMGIHRPYAVYTLFKKWLDWHEDYRPDDHFDFFPILYKWLDTSLAAQRADNVLAIGISFGELTRQGLFSYGRYMKTLIACGHSARFNTNADKPSHHLALLNAMPIFVEASDLLEQRRLVISGDGEQRERDQMEEDLALDTYRQEVKEYVPELFGLKRYGQSALIRESIDYALPSAAGITRFQFVHSRFWLFAAAVRIFQRSGSQPAMDASTYARVMNIFQQCRGYSTLADFIVRGITGTEDEEILLVIIDSIKGDAHVWTSIDRWNQITTALMERFRAMQRKGRFFAPLATLLLQIARQGRLPTASESEVRAATERQRPESPPTPAFTVDMEQSMEGLKQIISKGDSARAISLAPKLFTRHGKFSTWASTWWTTIIAGVQAGDPSSSNSAAAAVAHVGEVDDHAGDGSLSSVLSTWLESLTPATRVDLFGRRNVPPVVRFLLLLVVSRRIGSLSLFERLIFPELKHAASVVSAPHPRLSSKRTHAIEWAVTMTQQLLLCGPHKSLAPANLREAYIVQTARATVFSKANVEGLIQHLPVLVVLEHSKVVPEKTRDLISNIFRGLAVLPQFKTAAFRNLDVLKDAFLSNDWIKRTSDSSLESGMVEHLKLIMSDSVAGSKKTPSSSSSSSSISGLDRGVRYSAWRWTRIVLEMRVEFKRLTMRIANNEEPVEARQSLSRLVRSSLDREASTDDVDLLVEAFRGADSVVAQEILSVGLDRLGVLLSHLLSAEDQHTVEKTALAIDLVLRVIGSATRQERLDPTTTAARDRLFSLLTVAFQSLERRISPEEEMQLLPGAKPADPGDVLKVVLRLLRFVLAVPPAELQLPTAPKPDYAALAVAVLHLAVAICGASPAHNDLDSMRDLLIYLVDSTPPSSSSSVHQALLYETSTERVQELVSRYPAFSSALPRPAQAFRAMALSGSHVLVDDVGIALDDRPWEMIEQMVTVPVQRHPDLFLASKALKDTASIPIALFRPQITRDEVPDAVEDESRPWENSAAERTLGNGFAGEPIAARQTATILFARDDGSAIADEETLTIAMPAVPAKVRRLSTRIPVSAAKQSGTVVDPIAIDSDDGSDEEEDTSKPAAKRPRTSSKSTASGRQVTGGKAPRKTSGAVSAGQTARKATAGKGVRSVSGKDVKGRRKS</sequence>
<feature type="compositionally biased region" description="Polar residues" evidence="12">
    <location>
        <begin position="1646"/>
        <end position="1655"/>
    </location>
</feature>
<dbReference type="InterPro" id="IPR057344">
    <property type="entry name" value="ARM_SRB8"/>
</dbReference>
<evidence type="ECO:0000256" key="3">
    <source>
        <dbReference type="ARBA" id="ARBA00011629"/>
    </source>
</evidence>
<dbReference type="Proteomes" id="UP001565368">
    <property type="component" value="Unassembled WGS sequence"/>
</dbReference>
<keyword evidence="8" id="KW-0804">Transcription</keyword>
<dbReference type="SMART" id="SM01281">
    <property type="entry name" value="Med12"/>
    <property type="match status" value="1"/>
</dbReference>
<keyword evidence="5" id="KW-0678">Repressor</keyword>
<evidence type="ECO:0000256" key="5">
    <source>
        <dbReference type="ARBA" id="ARBA00022491"/>
    </source>
</evidence>
<evidence type="ECO:0000256" key="9">
    <source>
        <dbReference type="ARBA" id="ARBA00023242"/>
    </source>
</evidence>
<dbReference type="PANTHER" id="PTHR46567">
    <property type="entry name" value="MEDIATOR OF RNA POLYMERASE II TRANSCRIPTION SUBUNIT 12"/>
    <property type="match status" value="1"/>
</dbReference>
<evidence type="ECO:0000256" key="2">
    <source>
        <dbReference type="ARBA" id="ARBA00010289"/>
    </source>
</evidence>
<reference evidence="14 15" key="1">
    <citation type="submission" date="2023-08" db="EMBL/GenBank/DDBJ databases">
        <title>Annotated Genome Sequence of Vanrija albida AlHP1.</title>
        <authorList>
            <person name="Herzog R."/>
        </authorList>
    </citation>
    <scope>NUCLEOTIDE SEQUENCE [LARGE SCALE GENOMIC DNA]</scope>
    <source>
        <strain evidence="14 15">AlHP1</strain>
    </source>
</reference>
<feature type="domain" description="Mediator complex subunit Med12" evidence="13">
    <location>
        <begin position="149"/>
        <end position="232"/>
    </location>
</feature>
<dbReference type="Pfam" id="PF25326">
    <property type="entry name" value="ARM_SRB8"/>
    <property type="match status" value="1"/>
</dbReference>
<proteinExistence type="inferred from homology"/>
<gene>
    <name evidence="14" type="primary">SRB8</name>
    <name evidence="14" type="ORF">Q8F55_006391</name>
</gene>
<organism evidence="14 15">
    <name type="scientific">Vanrija albida</name>
    <dbReference type="NCBI Taxonomy" id="181172"/>
    <lineage>
        <taxon>Eukaryota</taxon>
        <taxon>Fungi</taxon>
        <taxon>Dikarya</taxon>
        <taxon>Basidiomycota</taxon>
        <taxon>Agaricomycotina</taxon>
        <taxon>Tremellomycetes</taxon>
        <taxon>Trichosporonales</taxon>
        <taxon>Trichosporonaceae</taxon>
        <taxon>Vanrija</taxon>
    </lineage>
</organism>
<evidence type="ECO:0000256" key="11">
    <source>
        <dbReference type="ARBA" id="ARBA00032010"/>
    </source>
</evidence>
<keyword evidence="7" id="KW-0010">Activator</keyword>
<dbReference type="EMBL" id="JBBXJM010000005">
    <property type="protein sequence ID" value="KAL1406978.1"/>
    <property type="molecule type" value="Genomic_DNA"/>
</dbReference>
<keyword evidence="9" id="KW-0539">Nucleus</keyword>
<feature type="region of interest" description="Disordered" evidence="12">
    <location>
        <begin position="1617"/>
        <end position="1698"/>
    </location>
</feature>
<comment type="subcellular location">
    <subcellularLocation>
        <location evidence="1">Nucleus</location>
    </subcellularLocation>
</comment>
<dbReference type="PANTHER" id="PTHR46567:SF1">
    <property type="entry name" value="MEDIATOR OF RNA POLYMERASE II TRANSCRIPTION SUBUNIT 12"/>
    <property type="match status" value="1"/>
</dbReference>